<accession>A0ACC2NS15</accession>
<reference evidence="1" key="1">
    <citation type="submission" date="2023-04" db="EMBL/GenBank/DDBJ databases">
        <title>A chromosome-level genome assembly of the parasitoid wasp Eretmocerus hayati.</title>
        <authorList>
            <person name="Zhong Y."/>
            <person name="Liu S."/>
            <person name="Liu Y."/>
        </authorList>
    </citation>
    <scope>NUCLEOTIDE SEQUENCE</scope>
    <source>
        <strain evidence="1">ZJU_SS_LIU_2023</strain>
    </source>
</reference>
<dbReference type="Proteomes" id="UP001239111">
    <property type="component" value="Chromosome 3"/>
</dbReference>
<protein>
    <submittedName>
        <fullName evidence="1">Uncharacterized protein</fullName>
    </submittedName>
</protein>
<evidence type="ECO:0000313" key="2">
    <source>
        <dbReference type="Proteomes" id="UP001239111"/>
    </source>
</evidence>
<sequence>MDSAIRTGFREITHNIPFRPETKVKGEKLAKTNRVRNATEYSCRANESCISIDARVIRQTSVTTTPYRAELYLDQERRVTHTSCSCVANKSSRCKHVYALIYHIQNEESLSKTNFSQEWGKPTALQFAKAKYSKGNEFDKMFGFNPKQPDFELYPPAQYDKMKKLSPLKELMMKADQLKLLSMAPASPVVQVYPELDRQLEKCQLCLDIILDAIQIYDVYGSPHVFNCEKDLEFYNRYIVKSDHEIERICCDTIRQAESDIWFAVRRLRISASKKAHSIKAMIKKTVESLVLEMAYPKKICTKAMKYGNRNEKIAKQEYKRVYGCELIDMGVIVSPFQPWLCGSPDAVVVNDGCITKIVEIKCPETCEEKPIIDRQAGKSNMKYLIVYEDEVKLRESHVYYTQCQVQMYICGVNVCDLYIYSPCGSCCITIERDEAFLQEVIPKCEEFYFRHYLPKISEVISKEEECTNYVKESLDKLRKFTGKDQSNIL</sequence>
<evidence type="ECO:0000313" key="1">
    <source>
        <dbReference type="EMBL" id="KAJ8673032.1"/>
    </source>
</evidence>
<proteinExistence type="predicted"/>
<comment type="caution">
    <text evidence="1">The sequence shown here is derived from an EMBL/GenBank/DDBJ whole genome shotgun (WGS) entry which is preliminary data.</text>
</comment>
<gene>
    <name evidence="1" type="ORF">QAD02_004293</name>
</gene>
<organism evidence="1 2">
    <name type="scientific">Eretmocerus hayati</name>
    <dbReference type="NCBI Taxonomy" id="131215"/>
    <lineage>
        <taxon>Eukaryota</taxon>
        <taxon>Metazoa</taxon>
        <taxon>Ecdysozoa</taxon>
        <taxon>Arthropoda</taxon>
        <taxon>Hexapoda</taxon>
        <taxon>Insecta</taxon>
        <taxon>Pterygota</taxon>
        <taxon>Neoptera</taxon>
        <taxon>Endopterygota</taxon>
        <taxon>Hymenoptera</taxon>
        <taxon>Apocrita</taxon>
        <taxon>Proctotrupomorpha</taxon>
        <taxon>Chalcidoidea</taxon>
        <taxon>Aphelinidae</taxon>
        <taxon>Aphelininae</taxon>
        <taxon>Eretmocerus</taxon>
    </lineage>
</organism>
<name>A0ACC2NS15_9HYME</name>
<dbReference type="EMBL" id="CM056743">
    <property type="protein sequence ID" value="KAJ8673032.1"/>
    <property type="molecule type" value="Genomic_DNA"/>
</dbReference>
<keyword evidence="2" id="KW-1185">Reference proteome</keyword>